<comment type="subcellular location">
    <subcellularLocation>
        <location evidence="1">Cell membrane</location>
        <topology evidence="1">Multi-pass membrane protein</topology>
    </subcellularLocation>
</comment>
<evidence type="ECO:0000259" key="17">
    <source>
        <dbReference type="Pfam" id="PF07885"/>
    </source>
</evidence>
<keyword evidence="4 12" id="KW-0812">Transmembrane</keyword>
<keyword evidence="10 12" id="KW-0407">Ion channel</keyword>
<evidence type="ECO:0000256" key="11">
    <source>
        <dbReference type="ARBA" id="ARBA00034430"/>
    </source>
</evidence>
<keyword evidence="5" id="KW-0631">Potassium channel</keyword>
<evidence type="ECO:0000256" key="8">
    <source>
        <dbReference type="ARBA" id="ARBA00023065"/>
    </source>
</evidence>
<keyword evidence="20" id="KW-1185">Reference proteome</keyword>
<keyword evidence="6" id="KW-0630">Potassium</keyword>
<dbReference type="Gene3D" id="3.40.50.720">
    <property type="entry name" value="NAD(P)-binding Rossmann-like Domain"/>
    <property type="match status" value="2"/>
</dbReference>
<feature type="region of interest" description="Disordered" evidence="14">
    <location>
        <begin position="524"/>
        <end position="567"/>
    </location>
</feature>
<dbReference type="Gene3D" id="1.10.287.70">
    <property type="match status" value="1"/>
</dbReference>
<protein>
    <submittedName>
        <fullName evidence="19">Uncharacterized protein</fullName>
    </submittedName>
</protein>
<feature type="transmembrane region" description="Helical" evidence="15">
    <location>
        <begin position="37"/>
        <end position="59"/>
    </location>
</feature>
<evidence type="ECO:0000256" key="14">
    <source>
        <dbReference type="SAM" id="MobiDB-lite"/>
    </source>
</evidence>
<dbReference type="InterPro" id="IPR027359">
    <property type="entry name" value="Volt_channel_dom_sf"/>
</dbReference>
<evidence type="ECO:0000256" key="13">
    <source>
        <dbReference type="SAM" id="Coils"/>
    </source>
</evidence>
<dbReference type="OMA" id="ILHENEP"/>
<keyword evidence="8 12" id="KW-0406">Ion transport</keyword>
<dbReference type="Pfam" id="PF03493">
    <property type="entry name" value="BK_channel_a"/>
    <property type="match status" value="1"/>
</dbReference>
<feature type="coiled-coil region" evidence="13">
    <location>
        <begin position="1171"/>
        <end position="1237"/>
    </location>
</feature>
<evidence type="ECO:0000256" key="10">
    <source>
        <dbReference type="ARBA" id="ARBA00023303"/>
    </source>
</evidence>
<dbReference type="InterPro" id="IPR003280">
    <property type="entry name" value="2pore_dom_K_chnl"/>
</dbReference>
<dbReference type="InterPro" id="IPR013099">
    <property type="entry name" value="K_chnl_dom"/>
</dbReference>
<evidence type="ECO:0000256" key="7">
    <source>
        <dbReference type="ARBA" id="ARBA00022989"/>
    </source>
</evidence>
<dbReference type="GO" id="GO:0005886">
    <property type="term" value="C:plasma membrane"/>
    <property type="evidence" value="ECO:0007669"/>
    <property type="project" value="UniProtKB-SubCell"/>
</dbReference>
<evidence type="ECO:0000256" key="4">
    <source>
        <dbReference type="ARBA" id="ARBA00022692"/>
    </source>
</evidence>
<keyword evidence="3" id="KW-0633">Potassium transport</keyword>
<evidence type="ECO:0000256" key="9">
    <source>
        <dbReference type="ARBA" id="ARBA00023136"/>
    </source>
</evidence>
<dbReference type="eggNOG" id="KOG3193">
    <property type="taxonomic scope" value="Eukaryota"/>
</dbReference>
<evidence type="ECO:0000256" key="6">
    <source>
        <dbReference type="ARBA" id="ARBA00022958"/>
    </source>
</evidence>
<name>A0A0L0D9J1_THETB</name>
<dbReference type="InterPro" id="IPR003929">
    <property type="entry name" value="K_chnl_BK_asu"/>
</dbReference>
<dbReference type="PRINTS" id="PR01333">
    <property type="entry name" value="2POREKCHANEL"/>
</dbReference>
<feature type="domain" description="RCK N-terminal" evidence="18">
    <location>
        <begin position="260"/>
        <end position="378"/>
    </location>
</feature>
<evidence type="ECO:0000256" key="1">
    <source>
        <dbReference type="ARBA" id="ARBA00004651"/>
    </source>
</evidence>
<keyword evidence="2 12" id="KW-0813">Transport</keyword>
<evidence type="ECO:0000256" key="5">
    <source>
        <dbReference type="ARBA" id="ARBA00022826"/>
    </source>
</evidence>
<dbReference type="PANTHER" id="PTHR10027:SF10">
    <property type="entry name" value="SLOWPOKE 2, ISOFORM D"/>
    <property type="match status" value="1"/>
</dbReference>
<dbReference type="RefSeq" id="XP_013758218.1">
    <property type="nucleotide sequence ID" value="XM_013902764.1"/>
</dbReference>
<dbReference type="Pfam" id="PF07885">
    <property type="entry name" value="Ion_trans_2"/>
    <property type="match status" value="1"/>
</dbReference>
<feature type="transmembrane region" description="Helical" evidence="15">
    <location>
        <begin position="214"/>
        <end position="231"/>
    </location>
</feature>
<evidence type="ECO:0000259" key="18">
    <source>
        <dbReference type="Pfam" id="PF22614"/>
    </source>
</evidence>
<dbReference type="SUPFAM" id="SSF51735">
    <property type="entry name" value="NAD(P)-binding Rossmann-fold domains"/>
    <property type="match status" value="1"/>
</dbReference>
<evidence type="ECO:0000313" key="19">
    <source>
        <dbReference type="EMBL" id="KNC49037.1"/>
    </source>
</evidence>
<evidence type="ECO:0000256" key="15">
    <source>
        <dbReference type="SAM" id="Phobius"/>
    </source>
</evidence>
<dbReference type="SUPFAM" id="SSF81324">
    <property type="entry name" value="Voltage-gated potassium channels"/>
    <property type="match status" value="1"/>
</dbReference>
<feature type="region of interest" description="Disordered" evidence="14">
    <location>
        <begin position="592"/>
        <end position="628"/>
    </location>
</feature>
<dbReference type="PANTHER" id="PTHR10027">
    <property type="entry name" value="CALCIUM-ACTIVATED POTASSIUM CHANNEL ALPHA CHAIN"/>
    <property type="match status" value="1"/>
</dbReference>
<organism evidence="19 20">
    <name type="scientific">Thecamonas trahens ATCC 50062</name>
    <dbReference type="NCBI Taxonomy" id="461836"/>
    <lineage>
        <taxon>Eukaryota</taxon>
        <taxon>Apusozoa</taxon>
        <taxon>Apusomonadida</taxon>
        <taxon>Apusomonadidae</taxon>
        <taxon>Thecamonas</taxon>
    </lineage>
</organism>
<evidence type="ECO:0000313" key="20">
    <source>
        <dbReference type="Proteomes" id="UP000054408"/>
    </source>
</evidence>
<dbReference type="OrthoDB" id="257992at2759"/>
<dbReference type="InterPro" id="IPR047871">
    <property type="entry name" value="K_chnl_Slo-like"/>
</dbReference>
<feature type="domain" description="Potassium channel" evidence="17">
    <location>
        <begin position="169"/>
        <end position="239"/>
    </location>
</feature>
<keyword evidence="13" id="KW-0175">Coiled coil</keyword>
<feature type="transmembrane region" description="Helical" evidence="15">
    <location>
        <begin position="93"/>
        <end position="117"/>
    </location>
</feature>
<feature type="compositionally biased region" description="Low complexity" evidence="14">
    <location>
        <begin position="592"/>
        <end position="613"/>
    </location>
</feature>
<feature type="transmembrane region" description="Helical" evidence="15">
    <location>
        <begin position="160"/>
        <end position="180"/>
    </location>
</feature>
<dbReference type="eggNOG" id="KOG1420">
    <property type="taxonomic scope" value="Eukaryota"/>
</dbReference>
<evidence type="ECO:0000259" key="16">
    <source>
        <dbReference type="Pfam" id="PF03493"/>
    </source>
</evidence>
<accession>A0A0L0D9J1</accession>
<evidence type="ECO:0000256" key="2">
    <source>
        <dbReference type="ARBA" id="ARBA00022448"/>
    </source>
</evidence>
<dbReference type="InterPro" id="IPR036291">
    <property type="entry name" value="NAD(P)-bd_dom_sf"/>
</dbReference>
<feature type="region of interest" description="Disordered" evidence="14">
    <location>
        <begin position="1504"/>
        <end position="1536"/>
    </location>
</feature>
<comment type="similarity">
    <text evidence="12">Belongs to the two pore domain potassium channel (TC 1.A.1.8) family.</text>
</comment>
<dbReference type="Gene3D" id="1.20.120.350">
    <property type="entry name" value="Voltage-gated potassium channels. Chain C"/>
    <property type="match status" value="1"/>
</dbReference>
<dbReference type="EMBL" id="GL349453">
    <property type="protein sequence ID" value="KNC49037.1"/>
    <property type="molecule type" value="Genomic_DNA"/>
</dbReference>
<reference evidence="19 20" key="1">
    <citation type="submission" date="2010-05" db="EMBL/GenBank/DDBJ databases">
        <title>The Genome Sequence of Thecamonas trahens ATCC 50062.</title>
        <authorList>
            <consortium name="The Broad Institute Genome Sequencing Platform"/>
            <person name="Russ C."/>
            <person name="Cuomo C."/>
            <person name="Shea T."/>
            <person name="Young S.K."/>
            <person name="Zeng Q."/>
            <person name="Koehrsen M."/>
            <person name="Haas B."/>
            <person name="Borodovsky M."/>
            <person name="Guigo R."/>
            <person name="Alvarado L."/>
            <person name="Berlin A."/>
            <person name="Bochicchio J."/>
            <person name="Borenstein D."/>
            <person name="Chapman S."/>
            <person name="Chen Z."/>
            <person name="Freedman E."/>
            <person name="Gellesch M."/>
            <person name="Goldberg J."/>
            <person name="Griggs A."/>
            <person name="Gujja S."/>
            <person name="Heilman E."/>
            <person name="Heiman D."/>
            <person name="Hepburn T."/>
            <person name="Howarth C."/>
            <person name="Jen D."/>
            <person name="Larson L."/>
            <person name="Mehta T."/>
            <person name="Park D."/>
            <person name="Pearson M."/>
            <person name="Roberts A."/>
            <person name="Saif S."/>
            <person name="Shenoy N."/>
            <person name="Sisk P."/>
            <person name="Stolte C."/>
            <person name="Sykes S."/>
            <person name="Thomson T."/>
            <person name="Walk T."/>
            <person name="White J."/>
            <person name="Yandava C."/>
            <person name="Burger G."/>
            <person name="Gray M.W."/>
            <person name="Holland P.W.H."/>
            <person name="King N."/>
            <person name="Lang F.B.F."/>
            <person name="Roger A.J."/>
            <person name="Ruiz-Trillo I."/>
            <person name="Lander E."/>
            <person name="Nusbaum C."/>
        </authorList>
    </citation>
    <scope>NUCLEOTIDE SEQUENCE [LARGE SCALE GENOMIC DNA]</scope>
    <source>
        <strain evidence="19 20">ATCC 50062</strain>
    </source>
</reference>
<dbReference type="GO" id="GO:0005267">
    <property type="term" value="F:potassium channel activity"/>
    <property type="evidence" value="ECO:0007669"/>
    <property type="project" value="UniProtKB-KW"/>
</dbReference>
<feature type="compositionally biased region" description="Pro residues" evidence="14">
    <location>
        <begin position="1522"/>
        <end position="1532"/>
    </location>
</feature>
<gene>
    <name evidence="19" type="ORF">AMSG_11839</name>
</gene>
<dbReference type="GeneID" id="25569754"/>
<dbReference type="Pfam" id="PF22614">
    <property type="entry name" value="Slo-like_RCK"/>
    <property type="match status" value="2"/>
</dbReference>
<feature type="transmembrane region" description="Helical" evidence="15">
    <location>
        <begin position="66"/>
        <end position="87"/>
    </location>
</feature>
<comment type="catalytic activity">
    <reaction evidence="11">
        <text>K(+)(in) = K(+)(out)</text>
        <dbReference type="Rhea" id="RHEA:29463"/>
        <dbReference type="ChEBI" id="CHEBI:29103"/>
    </reaction>
</comment>
<feature type="domain" description="RCK N-terminal" evidence="18">
    <location>
        <begin position="742"/>
        <end position="852"/>
    </location>
</feature>
<evidence type="ECO:0000256" key="3">
    <source>
        <dbReference type="ARBA" id="ARBA00022538"/>
    </source>
</evidence>
<keyword evidence="7 15" id="KW-1133">Transmembrane helix</keyword>
<dbReference type="PRINTS" id="PR00169">
    <property type="entry name" value="KCHANNEL"/>
</dbReference>
<dbReference type="STRING" id="461836.A0A0L0D9J1"/>
<feature type="domain" description="Calcium-activated potassium channel BK alpha subunit" evidence="16">
    <location>
        <begin position="396"/>
        <end position="485"/>
    </location>
</feature>
<sequence>MCRSMDYVGPACLGLSASSRAVKAVIRDTVLRKYGAAWQLLQVVLSFVSAGFYVLGLYLDPKTNGWTLWAEGAITAAILADYGFWLFMARHKLAYFFNFFALIDVYTILPFFLLLLAGVDRDPSASSIGVRAIAALRVLRVLRSHKLLDFSSGSLQRQMWIVFLTIFNFLFCFTCFIQLVESSKDHDFPFHDSLWFTVITSTTVGYGDISPTTHLGRIVVIVLVFLGVALIPTETGKLINLAAKRNVYLSSVFVVRSGYDHVVVLGSGPDSAPAIHGFLQEFYHKDNALHDVRMAILLDCYPPEDLIRAVANPFFAHRVVLLQGSAMDKADLARTAISEASTCFILTPKAVPNAFAQDVVTIMRCVAVRAASSEVVIISQLLRRINMTHLTAAGCDYILCLDEIKMGIMASNAITPGLSTFLINLLRSFSDSTVTYPPGSWEEEYAAGYGNEIYCKSITSALADMTFSEAVYLLFSELGVTAFALECEVLGESRTWLNPGDAYLLRPGDIMFLLAPDPKALISPYFTDGESEQSGRSDRPPTAKTPASEPVLAGHPQYRQPGTPAPESTWDKVVEFVHSILLTPVEVGPTVTLPTAATTRPARRASTAAGGSSDKSPERSRRRSSVAAPYSSNVIPEWAYAASHYVEQPYSVEESLWLDFAPSATASRTGLDSPTSTGSGSDLRRRFKTSFTRASMKSEVGGRVGSNEASESNVWDHVYSLRSAAPRSRSECMYVPSNAMLSHVIVAGTLDGMASFLLTLRSRKQVVQVPILILHENEPSEALWHVICRMDLVYFFRGNYMSVTDLAKAGAQRALRVVILGASTKKSASEPDVVADSDAIFTARLLKRLVPSRSDLVFTELSYGDSIRYLTAELEDDLSAGSYHFTRPFAAGHTFTSTILDSMMVQVFVNSDVVDIVRQCIGLGDHAVFAALSSAPYQISVPLHLNGRPYVTLLELLILRESVVPLALYRKTTSEAGSGTPHSRYVYTNPAPDTIIRADDRVLVLAADPDALSTLLSTATPADLRPVPAVVIEAEAAEARAAVMALEAEETGGGLSSSRSRARFEMLETDEARRHKLRTQAAQNHLTVLEKSMNAELEMLRKRRDLLSSEVTEKSKALMALASGKPSKYDALREKISRRNAAKMAAFERRAEAAAEKARVDKERLAAALLSKEERAAARRVQLEMEKSEARRKAATAQRQNQARARQRAEALALQEAERKRAALEAKLARVNAFQEEKSRAAQAVAKASPMNAKVRERKALADTAAEREREAKILTLIQKERHRRAGGKRARAEREAYAAELAGKAALRQELVAANRERAARREAAQRALAKREHTIRKHKLDALKFRLHTHRYTLMAVREAVSDEEATMRAEFEAKKTALLGEIEETEERLQFVTHRHLVALGVRTDAVGTASMMTAPRGPGRPGKVSTTVGRAPDVQATLDAIAARANKKLAAGLRKNEQRMQRARGGMIDGYQPSEPSEDGEAEPVDPNLLAEPAKRARALAKSSPLPQHLLLHSGPIIPRPPTPPEFTPRPHYVAPVRVPRVGS</sequence>
<evidence type="ECO:0000256" key="12">
    <source>
        <dbReference type="RuleBase" id="RU003857"/>
    </source>
</evidence>
<proteinExistence type="inferred from homology"/>
<dbReference type="InterPro" id="IPR003148">
    <property type="entry name" value="RCK_N"/>
</dbReference>
<dbReference type="Proteomes" id="UP000054408">
    <property type="component" value="Unassembled WGS sequence"/>
</dbReference>
<keyword evidence="9 15" id="KW-0472">Membrane</keyword>
<feature type="compositionally biased region" description="Low complexity" evidence="14">
    <location>
        <begin position="1507"/>
        <end position="1521"/>
    </location>
</feature>